<proteinExistence type="inferred from homology"/>
<dbReference type="InterPro" id="IPR002889">
    <property type="entry name" value="WSC_carb-bd"/>
</dbReference>
<dbReference type="InterPro" id="IPR017853">
    <property type="entry name" value="GH"/>
</dbReference>
<dbReference type="Pfam" id="PF14310">
    <property type="entry name" value="Fn3-like"/>
    <property type="match status" value="1"/>
</dbReference>
<dbReference type="InterPro" id="IPR026891">
    <property type="entry name" value="Fn3-like"/>
</dbReference>
<keyword evidence="9" id="KW-0624">Polysaccharide degradation</keyword>
<dbReference type="Pfam" id="PF01822">
    <property type="entry name" value="WSC"/>
    <property type="match status" value="1"/>
</dbReference>
<dbReference type="Gene3D" id="2.60.40.10">
    <property type="entry name" value="Immunoglobulins"/>
    <property type="match status" value="1"/>
</dbReference>
<dbReference type="SMART" id="SM00321">
    <property type="entry name" value="WSC"/>
    <property type="match status" value="1"/>
</dbReference>
<dbReference type="Pfam" id="PF00933">
    <property type="entry name" value="Glyco_hydro_3"/>
    <property type="match status" value="1"/>
</dbReference>
<dbReference type="InterPro" id="IPR036962">
    <property type="entry name" value="Glyco_hydro_3_N_sf"/>
</dbReference>
<dbReference type="Pfam" id="PF01915">
    <property type="entry name" value="Glyco_hydro_3_C"/>
    <property type="match status" value="1"/>
</dbReference>
<comment type="similarity">
    <text evidence="2">Belongs to the glycosyl hydrolase 3 family.</text>
</comment>
<evidence type="ECO:0000313" key="15">
    <source>
        <dbReference type="Proteomes" id="UP001600888"/>
    </source>
</evidence>
<evidence type="ECO:0000256" key="6">
    <source>
        <dbReference type="ARBA" id="ARBA00023180"/>
    </source>
</evidence>
<name>A0ABR4F9N8_9PEZI</name>
<dbReference type="EC" id="3.2.1.37" evidence="11"/>
<dbReference type="Proteomes" id="UP001600888">
    <property type="component" value="Unassembled WGS sequence"/>
</dbReference>
<evidence type="ECO:0000259" key="13">
    <source>
        <dbReference type="PROSITE" id="PS51212"/>
    </source>
</evidence>
<evidence type="ECO:0000256" key="9">
    <source>
        <dbReference type="ARBA" id="ARBA00023326"/>
    </source>
</evidence>
<dbReference type="SUPFAM" id="SSF51445">
    <property type="entry name" value="(Trans)glycosidases"/>
    <property type="match status" value="1"/>
</dbReference>
<evidence type="ECO:0000256" key="12">
    <source>
        <dbReference type="SAM" id="SignalP"/>
    </source>
</evidence>
<dbReference type="InterPro" id="IPR036881">
    <property type="entry name" value="Glyco_hydro_3_C_sf"/>
</dbReference>
<dbReference type="InterPro" id="IPR044993">
    <property type="entry name" value="BXL"/>
</dbReference>
<keyword evidence="5" id="KW-0378">Hydrolase</keyword>
<feature type="domain" description="WSC" evidence="13">
    <location>
        <begin position="39"/>
        <end position="133"/>
    </location>
</feature>
<keyword evidence="15" id="KW-1185">Reference proteome</keyword>
<evidence type="ECO:0000313" key="14">
    <source>
        <dbReference type="EMBL" id="KAL2291410.1"/>
    </source>
</evidence>
<sequence length="905" mass="97282">MRSFTSLSSLMLLFGMSSLAQNSSFVCTGTNPIQDFNASFTSLGCYTDSTTRTLDGKQINFAQNDAQACTNACGYLGYNLSGTEYTTQCFCGNSINPIASKVTQNSSTCSYACPGSSSEVCGGTYFMNLYAISNPNPNPPPQTVRREAVCQTNPFCANKACDALLTQGERIAALLAQMSVEEKATNLVNSATGVPRLGLPAYEWWSEALHGVAASPGVTFNSPNGSNFSYATSFPEPILMGAAFDDPLIYGVASTVGLEARAFANYMQSGFDFWTPNINTFLDPRWGRGLEVPSEDSFHTQSYVAQLIPGLQGGLQNTDHKQIIATCKHYAVYDVETNRNGQNYDPTQQDLGEYYLQPFKTCVRDVNVGSIMCAYNAVDGVPSCANAYLLQDVLRDSWGFSQPYHYVTSDCAAVDDIYEPHNFTDSIAAAAAVALNAGTDTNCGSSYNVLNVSVANNFTTKEQMDISLTRLYNALFTVGYFDGQPEYDSLSWSDVGSPSAQSLAYQAAWEGMTLLKNDGLLPLQTSYGSVAMIGPWANATTQMQGNYQGTAPYLMSPLMAAEAQWSDVTYALGTAIDSSDTSGFVAALAAAKAADVVIYAGGIDVSIEAEGMDRTSIVWPGNQLDLVQQLSELGKPLVVVQFGGGQIDDTALFNNSNVNSLVWGGYPGQDGGSALIDVLVGKQPIAGRLTTTQYPADYINEVSLFDPNLRPSNSSPGRTYKWYNKEPVLPFGYGLHYTTFSYSWGTKPNTSYAISSLIPGGSGDNIPSVNDASPWTTVSVNVYNTGKLASDYVALLFLKTPNAGPSPYPNKWLVSYARAHGLAGGESQEVPLNLNLGALARANADGDLVLYPGDYEMMLDFDSRLTFNFTLTGSPTILDPLARQQPQSFSVPVHPQGCNNGTFCY</sequence>
<dbReference type="Gene3D" id="3.40.50.1700">
    <property type="entry name" value="Glycoside hydrolase family 3 C-terminal domain"/>
    <property type="match status" value="1"/>
</dbReference>
<feature type="signal peptide" evidence="12">
    <location>
        <begin position="1"/>
        <end position="20"/>
    </location>
</feature>
<dbReference type="SMART" id="SM01217">
    <property type="entry name" value="Fn3_like"/>
    <property type="match status" value="1"/>
</dbReference>
<evidence type="ECO:0000256" key="7">
    <source>
        <dbReference type="ARBA" id="ARBA00023277"/>
    </source>
</evidence>
<keyword evidence="6" id="KW-0325">Glycoprotein</keyword>
<feature type="chain" id="PRO_5047444129" description="xylan 1,4-beta-xylosidase" evidence="12">
    <location>
        <begin position="21"/>
        <end position="905"/>
    </location>
</feature>
<evidence type="ECO:0000256" key="10">
    <source>
        <dbReference type="ARBA" id="ARBA00024574"/>
    </source>
</evidence>
<keyword evidence="8" id="KW-0326">Glycosidase</keyword>
<evidence type="ECO:0000256" key="2">
    <source>
        <dbReference type="ARBA" id="ARBA00005336"/>
    </source>
</evidence>
<evidence type="ECO:0000256" key="4">
    <source>
        <dbReference type="ARBA" id="ARBA00022729"/>
    </source>
</evidence>
<protein>
    <recommendedName>
        <fullName evidence="11">xylan 1,4-beta-xylosidase</fullName>
        <ecNumber evidence="11">3.2.1.37</ecNumber>
    </recommendedName>
</protein>
<reference evidence="14 15" key="1">
    <citation type="submission" date="2024-03" db="EMBL/GenBank/DDBJ databases">
        <title>A high-quality draft genome sequence of Diaporthe vaccinii, a causative agent of upright dieback and viscid rot disease in cranberry plants.</title>
        <authorList>
            <person name="Sarrasin M."/>
            <person name="Lang B.F."/>
            <person name="Burger G."/>
        </authorList>
    </citation>
    <scope>NUCLEOTIDE SEQUENCE [LARGE SCALE GENOMIC DNA]</scope>
    <source>
        <strain evidence="14 15">IS7</strain>
    </source>
</reference>
<comment type="pathway">
    <text evidence="1">Glycan degradation; xylan degradation.</text>
</comment>
<keyword evidence="7" id="KW-0119">Carbohydrate metabolism</keyword>
<dbReference type="InterPro" id="IPR013783">
    <property type="entry name" value="Ig-like_fold"/>
</dbReference>
<accession>A0ABR4F9N8</accession>
<evidence type="ECO:0000256" key="1">
    <source>
        <dbReference type="ARBA" id="ARBA00004851"/>
    </source>
</evidence>
<dbReference type="EMBL" id="JBAWTH010000006">
    <property type="protein sequence ID" value="KAL2291410.1"/>
    <property type="molecule type" value="Genomic_DNA"/>
</dbReference>
<dbReference type="PROSITE" id="PS51212">
    <property type="entry name" value="WSC"/>
    <property type="match status" value="1"/>
</dbReference>
<keyword evidence="3" id="KW-0858">Xylan degradation</keyword>
<evidence type="ECO:0000256" key="8">
    <source>
        <dbReference type="ARBA" id="ARBA00023295"/>
    </source>
</evidence>
<dbReference type="Gene3D" id="3.20.20.300">
    <property type="entry name" value="Glycoside hydrolase, family 3, N-terminal domain"/>
    <property type="match status" value="1"/>
</dbReference>
<keyword evidence="4 12" id="KW-0732">Signal</keyword>
<organism evidence="14 15">
    <name type="scientific">Diaporthe vaccinii</name>
    <dbReference type="NCBI Taxonomy" id="105482"/>
    <lineage>
        <taxon>Eukaryota</taxon>
        <taxon>Fungi</taxon>
        <taxon>Dikarya</taxon>
        <taxon>Ascomycota</taxon>
        <taxon>Pezizomycotina</taxon>
        <taxon>Sordariomycetes</taxon>
        <taxon>Sordariomycetidae</taxon>
        <taxon>Diaporthales</taxon>
        <taxon>Diaporthaceae</taxon>
        <taxon>Diaporthe</taxon>
        <taxon>Diaporthe eres species complex</taxon>
    </lineage>
</organism>
<evidence type="ECO:0000256" key="11">
    <source>
        <dbReference type="ARBA" id="ARBA00026107"/>
    </source>
</evidence>
<dbReference type="PANTHER" id="PTHR42721">
    <property type="entry name" value="SUGAR HYDROLASE-RELATED"/>
    <property type="match status" value="1"/>
</dbReference>
<evidence type="ECO:0000256" key="3">
    <source>
        <dbReference type="ARBA" id="ARBA00022651"/>
    </source>
</evidence>
<dbReference type="PANTHER" id="PTHR42721:SF3">
    <property type="entry name" value="BETA-D-XYLOSIDASE 5-RELATED"/>
    <property type="match status" value="1"/>
</dbReference>
<dbReference type="InterPro" id="IPR001764">
    <property type="entry name" value="Glyco_hydro_3_N"/>
</dbReference>
<dbReference type="InterPro" id="IPR002772">
    <property type="entry name" value="Glyco_hydro_3_C"/>
</dbReference>
<dbReference type="SUPFAM" id="SSF52279">
    <property type="entry name" value="Beta-D-glucan exohydrolase, C-terminal domain"/>
    <property type="match status" value="1"/>
</dbReference>
<evidence type="ECO:0000256" key="5">
    <source>
        <dbReference type="ARBA" id="ARBA00022801"/>
    </source>
</evidence>
<gene>
    <name evidence="14" type="ORF">FJTKL_12814</name>
</gene>
<comment type="catalytic activity">
    <reaction evidence="10">
        <text>Hydrolysis of (1-&gt;4)-beta-D-xylans, to remove successive D-xylose residues from the non-reducing termini.</text>
        <dbReference type="EC" id="3.2.1.37"/>
    </reaction>
</comment>
<comment type="caution">
    <text evidence="14">The sequence shown here is derived from an EMBL/GenBank/DDBJ whole genome shotgun (WGS) entry which is preliminary data.</text>
</comment>